<dbReference type="AlphaFoldDB" id="A0A098BHK9"/>
<evidence type="ECO:0000313" key="2">
    <source>
        <dbReference type="EMBL" id="CDZ87211.1"/>
    </source>
</evidence>
<dbReference type="SUPFAM" id="SSF50129">
    <property type="entry name" value="GroES-like"/>
    <property type="match status" value="1"/>
</dbReference>
<dbReference type="Proteomes" id="UP000042997">
    <property type="component" value="Unassembled WGS sequence"/>
</dbReference>
<dbReference type="RefSeq" id="WP_040270120.1">
    <property type="nucleotide sequence ID" value="NZ_JAJNCM010000047.1"/>
</dbReference>
<sequence length="328" mass="35055">MRAWQVTAIGDPVDVARIVDLPHPTLSAGQVMVKVRAVGLNLPDILLMQGRYQNHPGTSYIPGFEFAGEVVAVADDVDLPVGARVLCVPDLPHGPRGGLAEHVPIDAAAVYEIPDAMSFTDAAAMSITYVTALLAIERRGRLRSGETLLVHGGAGGVGTAAIQLGLHMGARVLATAGGGEKVAFCESLGAEAVDYRSEDFVDFVRERTAGVGADVIIDPVGGEVFERSRKAVAWEGRLLVVGFASDSIGSMKSNQLLLKNFSVIGVNRDQYRFRDPEVFRSLHREVFSLYESGAFRPVIKETVGFADVQSAWARLAGRNTIGKVVVTM</sequence>
<dbReference type="Gene3D" id="3.90.180.10">
    <property type="entry name" value="Medium-chain alcohol dehydrogenases, catalytic domain"/>
    <property type="match status" value="1"/>
</dbReference>
<evidence type="ECO:0000259" key="1">
    <source>
        <dbReference type="SMART" id="SM00829"/>
    </source>
</evidence>
<dbReference type="Pfam" id="PF08240">
    <property type="entry name" value="ADH_N"/>
    <property type="match status" value="1"/>
</dbReference>
<gene>
    <name evidence="2" type="ORF">RHRU231_230039</name>
</gene>
<evidence type="ECO:0000313" key="3">
    <source>
        <dbReference type="Proteomes" id="UP000042997"/>
    </source>
</evidence>
<dbReference type="SMART" id="SM00829">
    <property type="entry name" value="PKS_ER"/>
    <property type="match status" value="1"/>
</dbReference>
<dbReference type="Pfam" id="PF00107">
    <property type="entry name" value="ADH_zinc_N"/>
    <property type="match status" value="1"/>
</dbReference>
<dbReference type="GO" id="GO:0016491">
    <property type="term" value="F:oxidoreductase activity"/>
    <property type="evidence" value="ECO:0007669"/>
    <property type="project" value="InterPro"/>
</dbReference>
<name>A0A098BHK9_9NOCA</name>
<dbReference type="PANTHER" id="PTHR43677:SF4">
    <property type="entry name" value="QUINONE OXIDOREDUCTASE-LIKE PROTEIN 2"/>
    <property type="match status" value="1"/>
</dbReference>
<organism evidence="2 3">
    <name type="scientific">Rhodococcus ruber</name>
    <dbReference type="NCBI Taxonomy" id="1830"/>
    <lineage>
        <taxon>Bacteria</taxon>
        <taxon>Bacillati</taxon>
        <taxon>Actinomycetota</taxon>
        <taxon>Actinomycetes</taxon>
        <taxon>Mycobacteriales</taxon>
        <taxon>Nocardiaceae</taxon>
        <taxon>Rhodococcus</taxon>
    </lineage>
</organism>
<dbReference type="InterPro" id="IPR051397">
    <property type="entry name" value="Zn-ADH-like_protein"/>
</dbReference>
<dbReference type="SUPFAM" id="SSF51735">
    <property type="entry name" value="NAD(P)-binding Rossmann-fold domains"/>
    <property type="match status" value="1"/>
</dbReference>
<dbReference type="InterPro" id="IPR013154">
    <property type="entry name" value="ADH-like_N"/>
</dbReference>
<reference evidence="2 3" key="1">
    <citation type="journal article" date="2014" name="Genome Announc.">
        <title>Draft Genome Sequence of Propane- and Butane-Oxidizing Actinobacterium Rhodococcus ruber IEGM 231.</title>
        <authorList>
            <person name="Ivshina I.B."/>
            <person name="Kuyukina M.S."/>
            <person name="Krivoruchko A.V."/>
            <person name="Barbe V."/>
            <person name="Fischer C."/>
        </authorList>
    </citation>
    <scope>NUCLEOTIDE SEQUENCE [LARGE SCALE GENOMIC DNA]</scope>
</reference>
<dbReference type="PANTHER" id="PTHR43677">
    <property type="entry name" value="SHORT-CHAIN DEHYDROGENASE/REDUCTASE"/>
    <property type="match status" value="1"/>
</dbReference>
<dbReference type="Gene3D" id="3.40.50.720">
    <property type="entry name" value="NAD(P)-binding Rossmann-like Domain"/>
    <property type="match status" value="1"/>
</dbReference>
<dbReference type="InterPro" id="IPR020843">
    <property type="entry name" value="ER"/>
</dbReference>
<dbReference type="InterPro" id="IPR013149">
    <property type="entry name" value="ADH-like_C"/>
</dbReference>
<proteinExistence type="predicted"/>
<feature type="domain" description="Enoyl reductase (ER)" evidence="1">
    <location>
        <begin position="11"/>
        <end position="326"/>
    </location>
</feature>
<dbReference type="CDD" id="cd08241">
    <property type="entry name" value="QOR1"/>
    <property type="match status" value="1"/>
</dbReference>
<accession>A0A098BHK9</accession>
<dbReference type="EMBL" id="CCSD01000032">
    <property type="protein sequence ID" value="CDZ87211.1"/>
    <property type="molecule type" value="Genomic_DNA"/>
</dbReference>
<dbReference type="OrthoDB" id="4190732at2"/>
<protein>
    <submittedName>
        <fullName evidence="2">Alcohol dehydrogenase zinc-binding domain protein</fullName>
    </submittedName>
</protein>
<dbReference type="InterPro" id="IPR036291">
    <property type="entry name" value="NAD(P)-bd_dom_sf"/>
</dbReference>
<dbReference type="InterPro" id="IPR011032">
    <property type="entry name" value="GroES-like_sf"/>
</dbReference>